<evidence type="ECO:0000256" key="7">
    <source>
        <dbReference type="ARBA" id="ARBA00023011"/>
    </source>
</evidence>
<dbReference type="Pfam" id="PF05241">
    <property type="entry name" value="EBP"/>
    <property type="match status" value="1"/>
</dbReference>
<dbReference type="GO" id="GO:0016020">
    <property type="term" value="C:membrane"/>
    <property type="evidence" value="ECO:0007669"/>
    <property type="project" value="UniProtKB-SubCell"/>
</dbReference>
<dbReference type="EMBL" id="RCNU01000004">
    <property type="protein sequence ID" value="RWQ95970.1"/>
    <property type="molecule type" value="Genomic_DNA"/>
</dbReference>
<feature type="compositionally biased region" description="Basic and acidic residues" evidence="14">
    <location>
        <begin position="546"/>
        <end position="558"/>
    </location>
</feature>
<dbReference type="Pfam" id="PF24345">
    <property type="entry name" value="PH_24"/>
    <property type="match status" value="1"/>
</dbReference>
<evidence type="ECO:0000256" key="14">
    <source>
        <dbReference type="SAM" id="MobiDB-lite"/>
    </source>
</evidence>
<comment type="subcellular location">
    <subcellularLocation>
        <location evidence="1">Membrane</location>
        <topology evidence="1">Multi-pass membrane protein</topology>
    </subcellularLocation>
</comment>
<dbReference type="RefSeq" id="XP_028485615.1">
    <property type="nucleotide sequence ID" value="XM_028627925.1"/>
</dbReference>
<dbReference type="GeneID" id="39597202"/>
<evidence type="ECO:0000256" key="3">
    <source>
        <dbReference type="ARBA" id="ARBA00022516"/>
    </source>
</evidence>
<dbReference type="InterPro" id="IPR056223">
    <property type="entry name" value="PH_24"/>
</dbReference>
<feature type="transmembrane region" description="Helical" evidence="15">
    <location>
        <begin position="67"/>
        <end position="88"/>
    </location>
</feature>
<keyword evidence="3" id="KW-0444">Lipid biosynthesis</keyword>
<feature type="region of interest" description="Disordered" evidence="14">
    <location>
        <begin position="1696"/>
        <end position="1720"/>
    </location>
</feature>
<dbReference type="InterPro" id="IPR056416">
    <property type="entry name" value="DH_2_fung"/>
</dbReference>
<evidence type="ECO:0000256" key="8">
    <source>
        <dbReference type="ARBA" id="ARBA00023098"/>
    </source>
</evidence>
<feature type="compositionally biased region" description="Basic residues" evidence="14">
    <location>
        <begin position="532"/>
        <end position="545"/>
    </location>
</feature>
<evidence type="ECO:0000256" key="15">
    <source>
        <dbReference type="SAM" id="Phobius"/>
    </source>
</evidence>
<feature type="compositionally biased region" description="Polar residues" evidence="14">
    <location>
        <begin position="1451"/>
        <end position="1464"/>
    </location>
</feature>
<accession>A0A443HW38</accession>
<keyword evidence="18" id="KW-1185">Reference proteome</keyword>
<feature type="compositionally biased region" description="Basic and acidic residues" evidence="14">
    <location>
        <begin position="1277"/>
        <end position="1291"/>
    </location>
</feature>
<sequence>MAAVDGKLSHPPHPYYPPEAELIGYLENEYSVLKLLVYFAAGCVGILGSTLAIVTRIRPSMNRADQLAILWFVLSGSLHCFFEGYFVINHTHIAPAQDLFGQLWKEYSLSDSRYLTSDPIVLCMETITVIVWGPLCLIVAYFITIQHSLRYPFQIIVCMAHLYGDVLYYATSLFDHYFNEVSYCRPEAYYFWGYYFLMNFIWISKAVDIGKPLGIYDTNSVREKVRLWQHQGGGVITANDVLADEDDENIPKSKIEQETPKATPHKTRGNIAPRKRVISDEHWKIKRSAPKTPPPKTRPPKRITVYKTNDEFINSPGTKKGGPKSDTSKSRIDDDGIRIYATPPSSRRQSKQTKHAPDEASNAESILEDEASSIDHTLSTRSKKRSSPKTPKDKHHDEPESERSALLPEDDGNEWAPSEANFSELSRRRARGPTNSTRRPPPKIHKGGIFGHMLDESKKMFARPEPPPPAPTRGAKIEAWLSATSDPFMEDDGSDVEVPTPLKTVSSTKESSQRMESEADEPSEKSPGSSGSRRRRSTHRSRSRRKDYSYVSDKDNISSRESLSAIAEEAAQTARRKSDTSSLSTVRRTAAHKRSQSASRIGKDSPRHKGEVDEKESHPDTESLPFSDGSEVSASEAPFPLNTRRPFPSTGVHRLSTIPSAETLRTHEETQPQTTELTDEDSFDPNSLPGSSSGLRRRLTTHEDLMSVLSEPGTRNRSTRSTRSIRSNRSRLANATMDDLMQELSSDETKYMRELRTLVGGVIPVLLTCVLSRSDSAIAAGLFRPALDPKDDMNFTKPIVDMGVALERLKSMHKRIPLDNPDTLLTWAHGAQRVYRDYLKAWRLGFQDVVVNLAPPEEGAAEPNSDTKSLDQGMERDESGDIVNADGQKVDVAYLLKRPLVRLKYLSKTFRGINTLKHSPKAEEIATAYQALVTEARRRSNEERARLEDESAASIDPTRARDPGTLAALPNVSIDQTRRVRARDFFDLSLYHSSGQMVDCRSELLLRDNAPEDGAGGDLLICEVDNSDRWLLFPPIDISCVSARSGDVKGEIVVMIRSPPGEKREWQELLCLMIDDEEIGLEWIQLLGKDPVPPAIHRTQSFIARSKDHSSKSQQERSSDCSPKQKLTPNPSEIDIPIGEQATAASRSKRRSISPKELLSEPSTLSYSSAAKSRTSLYSAITRESDYSPVASESSPKAHAPEDVLTAKSPTGLKRSKAKRVSRHAENLPSSPASRMSTTPERDVVSPPSQKHDRYYDAKAATKSPEPASAVHHKHDKDKSSRSPVVDENRERRPRVSSVPSMDLPTIRKVRKGTQSHNTSTILSTDEDDLDDFSDISDTPNTAVKPQKENSEGDDPDDAPAPPPHRSPSTAQLKQQNIPVLSPTAARQRRRSSSPLKHEYEPSTASDTASEYSETSTVMHYDMDSEYSSSETSDDELEDDDMPTPLPPIQPQKSQKRSAPSSIPTLPCESLDPSNSASQGPYRTVPLQPEKSSKAIASIFGWSDKGTWENLFPDECSITVTPGLIEAFEMNAAHSNPEAFAQERPLIALELTPLVPIRRGTAIDISIRSPPTERSKIKSNNNIMFRSRSTEECEALYAMINHARINNPTYIALQNARGPFAGQPASLERYNSTRSNKSGGWFSWPKRRNSYRASGTPRSLAEASESSVGTMSSAFSALKKFGAGSKMFSIARSTITSRTGGSKGDSLYSSEAGSGAKSPGSGLAGLAGAIKGVDGIGLSNAKIRLYLRESQSKWRDLGAARLTIMPASPAPSRPQTSGGSPENGNINSEASESSRPPSVSAPPRREMTSEKRIIVRGKTRGEILLDVCLGESAFERVARTGIAVSVWEENEGGTVAKEGGVTGGSFKIYMIQMKTEAETAYTFGLVGKLRY</sequence>
<feature type="transmembrane region" description="Helical" evidence="15">
    <location>
        <begin position="151"/>
        <end position="170"/>
    </location>
</feature>
<evidence type="ECO:0000256" key="4">
    <source>
        <dbReference type="ARBA" id="ARBA00022692"/>
    </source>
</evidence>
<feature type="compositionally biased region" description="Low complexity" evidence="14">
    <location>
        <begin position="1709"/>
        <end position="1720"/>
    </location>
</feature>
<keyword evidence="7" id="KW-0756">Sterol biosynthesis</keyword>
<dbReference type="GO" id="GO:0016126">
    <property type="term" value="P:sterol biosynthetic process"/>
    <property type="evidence" value="ECO:0007669"/>
    <property type="project" value="UniProtKB-KW"/>
</dbReference>
<dbReference type="Proteomes" id="UP000283841">
    <property type="component" value="Unassembled WGS sequence"/>
</dbReference>
<evidence type="ECO:0000256" key="13">
    <source>
        <dbReference type="PROSITE-ProRule" id="PRU01087"/>
    </source>
</evidence>
<comment type="caution">
    <text evidence="17">The sequence shown here is derived from an EMBL/GenBank/DDBJ whole genome shotgun (WGS) entry which is preliminary data.</text>
</comment>
<feature type="compositionally biased region" description="Basic residues" evidence="14">
    <location>
        <begin position="263"/>
        <end position="276"/>
    </location>
</feature>
<evidence type="ECO:0000256" key="11">
    <source>
        <dbReference type="ARBA" id="ARBA00023221"/>
    </source>
</evidence>
<feature type="transmembrane region" description="Helical" evidence="15">
    <location>
        <begin position="119"/>
        <end position="144"/>
    </location>
</feature>
<protein>
    <recommendedName>
        <fullName evidence="16">EXPERA domain-containing protein</fullName>
    </recommendedName>
</protein>
<dbReference type="Pfam" id="PF24344">
    <property type="entry name" value="PH_23"/>
    <property type="match status" value="1"/>
</dbReference>
<feature type="compositionally biased region" description="Polar residues" evidence="14">
    <location>
        <begin position="1367"/>
        <end position="1379"/>
    </location>
</feature>
<dbReference type="InterPro" id="IPR033118">
    <property type="entry name" value="EXPERA"/>
</dbReference>
<dbReference type="GO" id="GO:0004769">
    <property type="term" value="F:steroid Delta-isomerase activity"/>
    <property type="evidence" value="ECO:0007669"/>
    <property type="project" value="TreeGrafter"/>
</dbReference>
<keyword evidence="5" id="KW-0752">Steroid biosynthesis</keyword>
<feature type="compositionally biased region" description="Acidic residues" evidence="14">
    <location>
        <begin position="1325"/>
        <end position="1335"/>
    </location>
</feature>
<keyword evidence="11" id="KW-0753">Steroid metabolism</keyword>
<feature type="compositionally biased region" description="Basic and acidic residues" evidence="14">
    <location>
        <begin position="601"/>
        <end position="621"/>
    </location>
</feature>
<feature type="compositionally biased region" description="Basic and acidic residues" evidence="14">
    <location>
        <begin position="939"/>
        <end position="949"/>
    </location>
</feature>
<gene>
    <name evidence="17" type="ORF">C8Q69DRAFT_401407</name>
</gene>
<feature type="compositionally biased region" description="Polar residues" evidence="14">
    <location>
        <begin position="1228"/>
        <end position="1239"/>
    </location>
</feature>
<dbReference type="PANTHER" id="PTHR14207">
    <property type="entry name" value="STEROL ISOMERASE"/>
    <property type="match status" value="1"/>
</dbReference>
<dbReference type="GO" id="GO:0005783">
    <property type="term" value="C:endoplasmic reticulum"/>
    <property type="evidence" value="ECO:0007669"/>
    <property type="project" value="TreeGrafter"/>
</dbReference>
<feature type="region of interest" description="Disordered" evidence="14">
    <location>
        <begin position="248"/>
        <end position="730"/>
    </location>
</feature>
<reference evidence="17 18" key="1">
    <citation type="journal article" date="2018" name="Front. Microbiol.">
        <title>Genomic and genetic insights into a cosmopolitan fungus, Paecilomyces variotii (Eurotiales).</title>
        <authorList>
            <person name="Urquhart A.S."/>
            <person name="Mondo S.J."/>
            <person name="Makela M.R."/>
            <person name="Hane J.K."/>
            <person name="Wiebenga A."/>
            <person name="He G."/>
            <person name="Mihaltcheva S."/>
            <person name="Pangilinan J."/>
            <person name="Lipzen A."/>
            <person name="Barry K."/>
            <person name="de Vries R.P."/>
            <person name="Grigoriev I.V."/>
            <person name="Idnurm A."/>
        </authorList>
    </citation>
    <scope>NUCLEOTIDE SEQUENCE [LARGE SCALE GENOMIC DNA]</scope>
    <source>
        <strain evidence="17 18">CBS 101075</strain>
    </source>
</reference>
<feature type="compositionally biased region" description="Polar residues" evidence="14">
    <location>
        <begin position="1161"/>
        <end position="1172"/>
    </location>
</feature>
<feature type="compositionally biased region" description="Low complexity" evidence="14">
    <location>
        <begin position="1788"/>
        <end position="1802"/>
    </location>
</feature>
<organism evidence="17 18">
    <name type="scientific">Byssochlamys spectabilis</name>
    <name type="common">Paecilomyces variotii</name>
    <dbReference type="NCBI Taxonomy" id="264951"/>
    <lineage>
        <taxon>Eukaryota</taxon>
        <taxon>Fungi</taxon>
        <taxon>Dikarya</taxon>
        <taxon>Ascomycota</taxon>
        <taxon>Pezizomycotina</taxon>
        <taxon>Eurotiomycetes</taxon>
        <taxon>Eurotiomycetidae</taxon>
        <taxon>Eurotiales</taxon>
        <taxon>Thermoascaceae</taxon>
        <taxon>Paecilomyces</taxon>
    </lineage>
</organism>
<feature type="compositionally biased region" description="Low complexity" evidence="14">
    <location>
        <begin position="715"/>
        <end position="730"/>
    </location>
</feature>
<dbReference type="PROSITE" id="PS51751">
    <property type="entry name" value="EXPERA"/>
    <property type="match status" value="1"/>
</dbReference>
<dbReference type="InterPro" id="IPR007905">
    <property type="entry name" value="EBP"/>
</dbReference>
<evidence type="ECO:0000256" key="12">
    <source>
        <dbReference type="ARBA" id="ARBA00023235"/>
    </source>
</evidence>
<dbReference type="GO" id="GO:0000247">
    <property type="term" value="F:C-8 sterol isomerase activity"/>
    <property type="evidence" value="ECO:0007669"/>
    <property type="project" value="TreeGrafter"/>
</dbReference>
<feature type="region of interest" description="Disordered" evidence="14">
    <location>
        <begin position="1765"/>
        <end position="1812"/>
    </location>
</feature>
<feature type="compositionally biased region" description="Basic and acidic residues" evidence="14">
    <location>
        <begin position="326"/>
        <end position="337"/>
    </location>
</feature>
<feature type="compositionally biased region" description="Basic and acidic residues" evidence="14">
    <location>
        <begin position="1105"/>
        <end position="1119"/>
    </location>
</feature>
<comment type="similarity">
    <text evidence="2">Belongs to the EBP family.</text>
</comment>
<keyword evidence="4 13" id="KW-0812">Transmembrane</keyword>
<feature type="compositionally biased region" description="Basic and acidic residues" evidence="14">
    <location>
        <begin position="249"/>
        <end position="259"/>
    </location>
</feature>
<keyword evidence="9 13" id="KW-0472">Membrane</keyword>
<keyword evidence="12" id="KW-0413">Isomerase</keyword>
<evidence type="ECO:0000256" key="2">
    <source>
        <dbReference type="ARBA" id="ARBA00008337"/>
    </source>
</evidence>
<keyword evidence="10" id="KW-1207">Sterol metabolism</keyword>
<keyword evidence="6 13" id="KW-1133">Transmembrane helix</keyword>
<dbReference type="GO" id="GO:0047750">
    <property type="term" value="F:cholestenol delta-isomerase activity"/>
    <property type="evidence" value="ECO:0007669"/>
    <property type="project" value="InterPro"/>
</dbReference>
<evidence type="ECO:0000313" key="18">
    <source>
        <dbReference type="Proteomes" id="UP000283841"/>
    </source>
</evidence>
<evidence type="ECO:0000256" key="5">
    <source>
        <dbReference type="ARBA" id="ARBA00022955"/>
    </source>
</evidence>
<dbReference type="InterPro" id="IPR056222">
    <property type="entry name" value="PH_23"/>
</dbReference>
<feature type="transmembrane region" description="Helical" evidence="15">
    <location>
        <begin position="35"/>
        <end position="55"/>
    </location>
</feature>
<feature type="region of interest" description="Disordered" evidence="14">
    <location>
        <begin position="855"/>
        <end position="883"/>
    </location>
</feature>
<feature type="compositionally biased region" description="Polar residues" evidence="14">
    <location>
        <begin position="1120"/>
        <end position="1131"/>
    </location>
</feature>
<evidence type="ECO:0000256" key="6">
    <source>
        <dbReference type="ARBA" id="ARBA00022989"/>
    </source>
</evidence>
<dbReference type="STRING" id="264951.A0A443HW38"/>
<feature type="region of interest" description="Disordered" evidence="14">
    <location>
        <begin position="1186"/>
        <end position="1487"/>
    </location>
</feature>
<dbReference type="PANTHER" id="PTHR14207:SF0">
    <property type="entry name" value="3-BETA-HYDROXYSTEROID-DELTA(8),DELTA(7)-ISOMERASE"/>
    <property type="match status" value="1"/>
</dbReference>
<feature type="compositionally biased region" description="Polar residues" evidence="14">
    <location>
        <begin position="1773"/>
        <end position="1787"/>
    </location>
</feature>
<feature type="domain" description="EXPERA" evidence="16">
    <location>
        <begin position="64"/>
        <end position="210"/>
    </location>
</feature>
<evidence type="ECO:0000256" key="1">
    <source>
        <dbReference type="ARBA" id="ARBA00004141"/>
    </source>
</evidence>
<evidence type="ECO:0000313" key="17">
    <source>
        <dbReference type="EMBL" id="RWQ95970.1"/>
    </source>
</evidence>
<feature type="compositionally biased region" description="Polar residues" evidence="14">
    <location>
        <begin position="1472"/>
        <end position="1481"/>
    </location>
</feature>
<name>A0A443HW38_BYSSP</name>
<keyword evidence="8" id="KW-0443">Lipid metabolism</keyword>
<evidence type="ECO:0000259" key="16">
    <source>
        <dbReference type="PROSITE" id="PS51751"/>
    </source>
</evidence>
<feature type="compositionally biased region" description="Polar residues" evidence="14">
    <location>
        <begin position="1403"/>
        <end position="1418"/>
    </location>
</feature>
<feature type="compositionally biased region" description="Acidic residues" evidence="14">
    <location>
        <begin position="1432"/>
        <end position="1442"/>
    </location>
</feature>
<proteinExistence type="inferred from homology"/>
<feature type="compositionally biased region" description="Basic and acidic residues" evidence="14">
    <location>
        <begin position="1803"/>
        <end position="1812"/>
    </location>
</feature>
<dbReference type="VEuPathDB" id="FungiDB:C8Q69DRAFT_401407"/>
<evidence type="ECO:0000256" key="9">
    <source>
        <dbReference type="ARBA" id="ARBA00023136"/>
    </source>
</evidence>
<dbReference type="Pfam" id="PF24340">
    <property type="entry name" value="DH_2"/>
    <property type="match status" value="1"/>
</dbReference>
<feature type="compositionally biased region" description="Basic and acidic residues" evidence="14">
    <location>
        <begin position="390"/>
        <end position="403"/>
    </location>
</feature>
<feature type="region of interest" description="Disordered" evidence="14">
    <location>
        <begin position="1103"/>
        <end position="1172"/>
    </location>
</feature>
<feature type="region of interest" description="Disordered" evidence="14">
    <location>
        <begin position="939"/>
        <end position="964"/>
    </location>
</feature>
<feature type="compositionally biased region" description="Basic and acidic residues" evidence="14">
    <location>
        <begin position="1240"/>
        <end position="1257"/>
    </location>
</feature>
<evidence type="ECO:0000256" key="10">
    <source>
        <dbReference type="ARBA" id="ARBA00023166"/>
    </source>
</evidence>